<evidence type="ECO:0000259" key="2">
    <source>
        <dbReference type="Pfam" id="PF00248"/>
    </source>
</evidence>
<protein>
    <submittedName>
        <fullName evidence="3">Aldo/keto reductase protein</fullName>
    </submittedName>
</protein>
<dbReference type="PRINTS" id="PR00069">
    <property type="entry name" value="ALDKETRDTASE"/>
</dbReference>
<dbReference type="InterPro" id="IPR023210">
    <property type="entry name" value="NADP_OxRdtase_dom"/>
</dbReference>
<dbReference type="OrthoDB" id="9803483at2"/>
<dbReference type="GO" id="GO:0016491">
    <property type="term" value="F:oxidoreductase activity"/>
    <property type="evidence" value="ECO:0007669"/>
    <property type="project" value="UniProtKB-KW"/>
</dbReference>
<keyword evidence="1" id="KW-0560">Oxidoreductase</keyword>
<dbReference type="PANTHER" id="PTHR43364:SF4">
    <property type="entry name" value="NAD(P)-LINKED OXIDOREDUCTASE SUPERFAMILY PROTEIN"/>
    <property type="match status" value="1"/>
</dbReference>
<gene>
    <name evidence="3" type="ORF">IE4771_PA00100</name>
</gene>
<geneLocation type="plasmid" evidence="3 4">
    <name>pRetIE4771a</name>
</geneLocation>
<dbReference type="RefSeq" id="WP_040140018.1">
    <property type="nucleotide sequence ID" value="NZ_CP006987.1"/>
</dbReference>
<evidence type="ECO:0000256" key="1">
    <source>
        <dbReference type="ARBA" id="ARBA00023002"/>
    </source>
</evidence>
<dbReference type="Proteomes" id="UP000027180">
    <property type="component" value="Plasmid pRetIE4771a"/>
</dbReference>
<dbReference type="GO" id="GO:0005829">
    <property type="term" value="C:cytosol"/>
    <property type="evidence" value="ECO:0007669"/>
    <property type="project" value="UniProtKB-ARBA"/>
</dbReference>
<dbReference type="EMBL" id="CP006987">
    <property type="protein sequence ID" value="AIC29606.1"/>
    <property type="molecule type" value="Genomic_DNA"/>
</dbReference>
<dbReference type="Gene3D" id="3.20.20.100">
    <property type="entry name" value="NADP-dependent oxidoreductase domain"/>
    <property type="match status" value="1"/>
</dbReference>
<dbReference type="PANTHER" id="PTHR43364">
    <property type="entry name" value="NADH-SPECIFIC METHYLGLYOXAL REDUCTASE-RELATED"/>
    <property type="match status" value="1"/>
</dbReference>
<proteinExistence type="predicted"/>
<evidence type="ECO:0000313" key="4">
    <source>
        <dbReference type="Proteomes" id="UP000027180"/>
    </source>
</evidence>
<name>A0A060ID43_RHIET</name>
<dbReference type="AlphaFoldDB" id="A0A060ID43"/>
<dbReference type="FunFam" id="3.20.20.100:FF:000004">
    <property type="entry name" value="Oxidoreductase, aldo/keto reductase"/>
    <property type="match status" value="1"/>
</dbReference>
<keyword evidence="3" id="KW-0614">Plasmid</keyword>
<dbReference type="SUPFAM" id="SSF51430">
    <property type="entry name" value="NAD(P)-linked oxidoreductase"/>
    <property type="match status" value="1"/>
</dbReference>
<dbReference type="HOGENOM" id="CLU_023205_2_0_5"/>
<dbReference type="InterPro" id="IPR050523">
    <property type="entry name" value="AKR_Detox_Biosynth"/>
</dbReference>
<evidence type="ECO:0000313" key="3">
    <source>
        <dbReference type="EMBL" id="AIC29606.1"/>
    </source>
</evidence>
<reference evidence="3 4" key="1">
    <citation type="submission" date="2013-12" db="EMBL/GenBank/DDBJ databases">
        <title>Complete genome sequence of Rhizobium etli bv. mimosae IE4771.</title>
        <authorList>
            <person name="Bustos P."/>
            <person name="Santamaria R.I."/>
            <person name="Lozano L."/>
            <person name="Ormeno-Orrillo E."/>
            <person name="Rogel M.A."/>
            <person name="Romero D."/>
            <person name="Cevallos M.A."/>
            <person name="Martinez-Romero E."/>
            <person name="Gonzalez V."/>
        </authorList>
    </citation>
    <scope>NUCLEOTIDE SEQUENCE [LARGE SCALE GENOMIC DNA]</scope>
    <source>
        <strain evidence="3 4">IE4771</strain>
        <plasmid evidence="4">Plasmid pRetIE4771a</plasmid>
    </source>
</reference>
<sequence length="326" mass="36238">MEYRQLGRSGLKISQLVLGCMSFGVADRGNHAWTLSEDDSRPFIKEALEQGINCFDTANAYSDGTSEEIIGKLLREMVQRDEVVIATKVYGKMRNGANAVGLSRKAIIAEAEASLKRLATDYIDLYQIHFWDNSTPIEETLEALTDLVRSGKVRYIGASNCYAWQFARALYKSDAAGWSRFVSMQAQMNLLYREEEREMLPLCKAEGVGIIAFSPLARGRLSRPWEESSLRSETDNVTARFYGHADEADRRVVDVVAKIADDKNVPRSLVAMAWLNTKAGVTAPIIGATKLQHLKDAVASLAVKLSDDEVRELDEPYVPHSVVGLN</sequence>
<dbReference type="CDD" id="cd19079">
    <property type="entry name" value="AKR_EcYajO-like"/>
    <property type="match status" value="1"/>
</dbReference>
<organism evidence="3 4">
    <name type="scientific">Rhizobium etli bv. mimosae str. IE4771</name>
    <dbReference type="NCBI Taxonomy" id="1432050"/>
    <lineage>
        <taxon>Bacteria</taxon>
        <taxon>Pseudomonadati</taxon>
        <taxon>Pseudomonadota</taxon>
        <taxon>Alphaproteobacteria</taxon>
        <taxon>Hyphomicrobiales</taxon>
        <taxon>Rhizobiaceae</taxon>
        <taxon>Rhizobium/Agrobacterium group</taxon>
        <taxon>Rhizobium</taxon>
    </lineage>
</organism>
<dbReference type="InterPro" id="IPR020471">
    <property type="entry name" value="AKR"/>
</dbReference>
<dbReference type="Pfam" id="PF00248">
    <property type="entry name" value="Aldo_ket_red"/>
    <property type="match status" value="1"/>
</dbReference>
<dbReference type="InterPro" id="IPR036812">
    <property type="entry name" value="NAD(P)_OxRdtase_dom_sf"/>
</dbReference>
<dbReference type="KEGG" id="rei:IE4771_PA00100"/>
<accession>A0A060ID43</accession>
<feature type="domain" description="NADP-dependent oxidoreductase" evidence="2">
    <location>
        <begin position="21"/>
        <end position="315"/>
    </location>
</feature>